<keyword evidence="6 9" id="KW-1133">Transmembrane helix</keyword>
<dbReference type="SUPFAM" id="SSF161111">
    <property type="entry name" value="Cation efflux protein transmembrane domain-like"/>
    <property type="match status" value="1"/>
</dbReference>
<evidence type="ECO:0000256" key="5">
    <source>
        <dbReference type="ARBA" id="ARBA00022833"/>
    </source>
</evidence>
<feature type="compositionally biased region" description="Basic and acidic residues" evidence="8">
    <location>
        <begin position="137"/>
        <end position="160"/>
    </location>
</feature>
<accession>A0A4V3UPP5</accession>
<evidence type="ECO:0000256" key="2">
    <source>
        <dbReference type="ARBA" id="ARBA00008873"/>
    </source>
</evidence>
<dbReference type="VEuPathDB" id="FungiDB:EYZ11_004625"/>
<comment type="caution">
    <text evidence="12">The sequence shown here is derived from an EMBL/GenBank/DDBJ whole genome shotgun (WGS) entry which is preliminary data.</text>
</comment>
<keyword evidence="3" id="KW-0813">Transport</keyword>
<dbReference type="PANTHER" id="PTHR45820">
    <property type="entry name" value="FI23527P1"/>
    <property type="match status" value="1"/>
</dbReference>
<evidence type="ECO:0000256" key="6">
    <source>
        <dbReference type="ARBA" id="ARBA00022989"/>
    </source>
</evidence>
<evidence type="ECO:0000259" key="10">
    <source>
        <dbReference type="Pfam" id="PF01545"/>
    </source>
</evidence>
<comment type="subcellular location">
    <subcellularLocation>
        <location evidence="1">Membrane</location>
        <topology evidence="1">Multi-pass membrane protein</topology>
    </subcellularLocation>
</comment>
<keyword evidence="5" id="KW-0862">Zinc</keyword>
<feature type="domain" description="Cation efflux protein cytoplasmic" evidence="11">
    <location>
        <begin position="257"/>
        <end position="331"/>
    </location>
</feature>
<evidence type="ECO:0000313" key="12">
    <source>
        <dbReference type="EMBL" id="THC95894.1"/>
    </source>
</evidence>
<evidence type="ECO:0000256" key="9">
    <source>
        <dbReference type="SAM" id="Phobius"/>
    </source>
</evidence>
<dbReference type="STRING" id="1220188.A0A4V3UPP5"/>
<dbReference type="InterPro" id="IPR027470">
    <property type="entry name" value="Cation_efflux_CTD"/>
</dbReference>
<dbReference type="Pfam" id="PF16916">
    <property type="entry name" value="ZT_dimer"/>
    <property type="match status" value="1"/>
</dbReference>
<name>A0A4V3UPP5_9EURO</name>
<dbReference type="PANTHER" id="PTHR45820:SF5">
    <property type="entry name" value="DIFFUSION FACILITATOR FAMILY METAL ION TRANSPORTER, PUTATIVE-RELATED"/>
    <property type="match status" value="1"/>
</dbReference>
<evidence type="ECO:0000259" key="11">
    <source>
        <dbReference type="Pfam" id="PF16916"/>
    </source>
</evidence>
<dbReference type="AlphaFoldDB" id="A0A4V3UPP5"/>
<keyword evidence="4 9" id="KW-0812">Transmembrane</keyword>
<evidence type="ECO:0000256" key="4">
    <source>
        <dbReference type="ARBA" id="ARBA00022692"/>
    </source>
</evidence>
<sequence length="386" mass="42736">MNFKLSRIQRLSAVIGISTSFFIAEIAVGFKTGSLALVADAFHYLSDIIGFLVALVAAIVEQRPSPPQALTFGWQRSQLVGAFFNGVLLFGLGISIFLQSLERFITLELFYSYMVSLFKSSSHRRFESVDLSIDTEHDHGDGHGHSHGQGHDHSHDKEQSDAECESGNTGNSESDALVNEKHILHKHYLNSSTTKPKKRNFDLALMGVFIHIMGDCANNLGVIIAGLVIWLADYRARYYADPAVIKRSGLILLQSAPEGVEHEDVKHDLEQIPGIRAIHELHIWRLNQKKSLASAHLVLEDDAEFDFNMLAITVNECFHAYGIHSVTLQPEVSPREKTCAQASAEDRMVKVSSHGLEDGAKGQNHKYAGRCQLLCGKLCIDLACCE</sequence>
<evidence type="ECO:0000256" key="3">
    <source>
        <dbReference type="ARBA" id="ARBA00022448"/>
    </source>
</evidence>
<dbReference type="InterPro" id="IPR036837">
    <property type="entry name" value="Cation_efflux_CTD_sf"/>
</dbReference>
<evidence type="ECO:0000313" key="13">
    <source>
        <dbReference type="Proteomes" id="UP000308092"/>
    </source>
</evidence>
<feature type="region of interest" description="Disordered" evidence="8">
    <location>
        <begin position="137"/>
        <end position="172"/>
    </location>
</feature>
<dbReference type="EMBL" id="SOSA01000137">
    <property type="protein sequence ID" value="THC95894.1"/>
    <property type="molecule type" value="Genomic_DNA"/>
</dbReference>
<dbReference type="Pfam" id="PF01545">
    <property type="entry name" value="Cation_efflux"/>
    <property type="match status" value="1"/>
</dbReference>
<feature type="transmembrane region" description="Helical" evidence="9">
    <location>
        <begin position="80"/>
        <end position="98"/>
    </location>
</feature>
<gene>
    <name evidence="12" type="ORF">EYZ11_004625</name>
</gene>
<dbReference type="GO" id="GO:0016020">
    <property type="term" value="C:membrane"/>
    <property type="evidence" value="ECO:0007669"/>
    <property type="project" value="UniProtKB-SubCell"/>
</dbReference>
<evidence type="ECO:0000256" key="7">
    <source>
        <dbReference type="ARBA" id="ARBA00023136"/>
    </source>
</evidence>
<keyword evidence="7 9" id="KW-0472">Membrane</keyword>
<dbReference type="InterPro" id="IPR027469">
    <property type="entry name" value="Cation_efflux_TMD_sf"/>
</dbReference>
<dbReference type="NCBIfam" id="TIGR01297">
    <property type="entry name" value="CDF"/>
    <property type="match status" value="1"/>
</dbReference>
<dbReference type="Proteomes" id="UP000308092">
    <property type="component" value="Unassembled WGS sequence"/>
</dbReference>
<feature type="transmembrane region" description="Helical" evidence="9">
    <location>
        <begin position="42"/>
        <end position="60"/>
    </location>
</feature>
<evidence type="ECO:0000256" key="1">
    <source>
        <dbReference type="ARBA" id="ARBA00004141"/>
    </source>
</evidence>
<dbReference type="SUPFAM" id="SSF160240">
    <property type="entry name" value="Cation efflux protein cytoplasmic domain-like"/>
    <property type="match status" value="1"/>
</dbReference>
<proteinExistence type="inferred from homology"/>
<feature type="transmembrane region" description="Helical" evidence="9">
    <location>
        <begin position="203"/>
        <end position="232"/>
    </location>
</feature>
<evidence type="ECO:0000256" key="8">
    <source>
        <dbReference type="SAM" id="MobiDB-lite"/>
    </source>
</evidence>
<feature type="transmembrane region" description="Helical" evidence="9">
    <location>
        <begin position="12"/>
        <end position="30"/>
    </location>
</feature>
<dbReference type="InterPro" id="IPR002524">
    <property type="entry name" value="Cation_efflux"/>
</dbReference>
<protein>
    <submittedName>
        <fullName evidence="12">Uncharacterized protein</fullName>
    </submittedName>
</protein>
<dbReference type="InterPro" id="IPR058533">
    <property type="entry name" value="Cation_efflux_TM"/>
</dbReference>
<feature type="domain" description="Cation efflux protein transmembrane" evidence="10">
    <location>
        <begin position="14"/>
        <end position="107"/>
    </location>
</feature>
<dbReference type="GO" id="GO:0005385">
    <property type="term" value="F:zinc ion transmembrane transporter activity"/>
    <property type="evidence" value="ECO:0007669"/>
    <property type="project" value="TreeGrafter"/>
</dbReference>
<dbReference type="GO" id="GO:0006882">
    <property type="term" value="P:intracellular zinc ion homeostasis"/>
    <property type="evidence" value="ECO:0007669"/>
    <property type="project" value="TreeGrafter"/>
</dbReference>
<comment type="similarity">
    <text evidence="2">Belongs to the cation diffusion facilitator (CDF) transporter (TC 2.A.4) family. SLC30A subfamily.</text>
</comment>
<dbReference type="Gene3D" id="1.20.1510.10">
    <property type="entry name" value="Cation efflux protein transmembrane domain"/>
    <property type="match status" value="1"/>
</dbReference>
<organism evidence="12 13">
    <name type="scientific">Aspergillus tanneri</name>
    <dbReference type="NCBI Taxonomy" id="1220188"/>
    <lineage>
        <taxon>Eukaryota</taxon>
        <taxon>Fungi</taxon>
        <taxon>Dikarya</taxon>
        <taxon>Ascomycota</taxon>
        <taxon>Pezizomycotina</taxon>
        <taxon>Eurotiomycetes</taxon>
        <taxon>Eurotiomycetidae</taxon>
        <taxon>Eurotiales</taxon>
        <taxon>Aspergillaceae</taxon>
        <taxon>Aspergillus</taxon>
        <taxon>Aspergillus subgen. Circumdati</taxon>
    </lineage>
</organism>
<reference evidence="12 13" key="1">
    <citation type="submission" date="2019-03" db="EMBL/GenBank/DDBJ databases">
        <title>The genome sequence of a newly discovered highly antifungal drug resistant Aspergillus species, Aspergillus tanneri NIH 1004.</title>
        <authorList>
            <person name="Mounaud S."/>
            <person name="Singh I."/>
            <person name="Joardar V."/>
            <person name="Pakala S."/>
            <person name="Pakala S."/>
            <person name="Venepally P."/>
            <person name="Hoover J."/>
            <person name="Nierman W."/>
            <person name="Chung J."/>
            <person name="Losada L."/>
        </authorList>
    </citation>
    <scope>NUCLEOTIDE SEQUENCE [LARGE SCALE GENOMIC DNA]</scope>
    <source>
        <strain evidence="12 13">NIH1004</strain>
    </source>
</reference>
<keyword evidence="13" id="KW-1185">Reference proteome</keyword>